<accession>A0A974GWR4</accession>
<dbReference type="Pfam" id="PF01314">
    <property type="entry name" value="AFOR_C"/>
    <property type="match status" value="1"/>
</dbReference>
<name>A0A974GWR4_SEDHY</name>
<dbReference type="InterPro" id="IPR013985">
    <property type="entry name" value="Ald_Fedxn_OxRdtase_dom3"/>
</dbReference>
<dbReference type="PANTHER" id="PTHR30038:SF7">
    <property type="entry name" value="TUNGSTEN-CONTAINING GLYCERALDEHYDE-3-PHOSPHATE:FERREDOXIN OXIDOREDUCTASE"/>
    <property type="match status" value="1"/>
</dbReference>
<dbReference type="GO" id="GO:0046872">
    <property type="term" value="F:metal ion binding"/>
    <property type="evidence" value="ECO:0007669"/>
    <property type="project" value="UniProtKB-KW"/>
</dbReference>
<reference evidence="10" key="1">
    <citation type="submission" date="2020-07" db="EMBL/GenBank/DDBJ databases">
        <title>Genomic analysis of a strain of Sedimentibacter Hydroxybenzoicus DSM7310.</title>
        <authorList>
            <person name="Ma S."/>
        </authorList>
    </citation>
    <scope>NUCLEOTIDE SEQUENCE</scope>
    <source>
        <strain evidence="10">DSM 7310</strain>
    </source>
</reference>
<dbReference type="GO" id="GO:0051539">
    <property type="term" value="F:4 iron, 4 sulfur cluster binding"/>
    <property type="evidence" value="ECO:0007669"/>
    <property type="project" value="UniProtKB-KW"/>
</dbReference>
<dbReference type="InterPro" id="IPR013984">
    <property type="entry name" value="Ald_Fedxn_OxRdtase_dom2"/>
</dbReference>
<evidence type="ECO:0000256" key="7">
    <source>
        <dbReference type="ARBA" id="ARBA00023014"/>
    </source>
</evidence>
<proteinExistence type="inferred from homology"/>
<comment type="caution">
    <text evidence="10">The sequence shown here is derived from an EMBL/GenBank/DDBJ whole genome shotgun (WGS) entry which is preliminary data.</text>
</comment>
<evidence type="ECO:0000256" key="1">
    <source>
        <dbReference type="ARBA" id="ARBA00001966"/>
    </source>
</evidence>
<dbReference type="AlphaFoldDB" id="A0A974GWR4"/>
<dbReference type="RefSeq" id="WP_179238476.1">
    <property type="nucleotide sequence ID" value="NZ_JACBNQ010000013.1"/>
</dbReference>
<comment type="cofactor">
    <cofactor evidence="1">
        <name>[4Fe-4S] cluster</name>
        <dbReference type="ChEBI" id="CHEBI:49883"/>
    </cofactor>
</comment>
<dbReference type="GO" id="GO:0009055">
    <property type="term" value="F:electron transfer activity"/>
    <property type="evidence" value="ECO:0007669"/>
    <property type="project" value="InterPro"/>
</dbReference>
<evidence type="ECO:0000256" key="5">
    <source>
        <dbReference type="ARBA" id="ARBA00023002"/>
    </source>
</evidence>
<protein>
    <submittedName>
        <fullName evidence="10">Aldehyde ferredoxin oxidoreductase family protein</fullName>
    </submittedName>
</protein>
<dbReference type="Gene3D" id="1.10.599.10">
    <property type="entry name" value="Aldehyde Ferredoxin Oxidoreductase Protein, subunit A, domain 3"/>
    <property type="match status" value="1"/>
</dbReference>
<evidence type="ECO:0000256" key="8">
    <source>
        <dbReference type="ARBA" id="ARBA00049934"/>
    </source>
</evidence>
<evidence type="ECO:0000259" key="9">
    <source>
        <dbReference type="SMART" id="SM00790"/>
    </source>
</evidence>
<comment type="cofactor">
    <cofactor evidence="8">
        <name>tungstopterin</name>
        <dbReference type="ChEBI" id="CHEBI:30402"/>
    </cofactor>
</comment>
<organism evidence="10 11">
    <name type="scientific">Sedimentibacter hydroxybenzoicus DSM 7310</name>
    <dbReference type="NCBI Taxonomy" id="1123245"/>
    <lineage>
        <taxon>Bacteria</taxon>
        <taxon>Bacillati</taxon>
        <taxon>Bacillota</taxon>
        <taxon>Tissierellia</taxon>
        <taxon>Sedimentibacter</taxon>
    </lineage>
</organism>
<evidence type="ECO:0000313" key="11">
    <source>
        <dbReference type="Proteomes" id="UP000611629"/>
    </source>
</evidence>
<dbReference type="Pfam" id="PF02730">
    <property type="entry name" value="AFOR_N"/>
    <property type="match status" value="1"/>
</dbReference>
<comment type="similarity">
    <text evidence="2">Belongs to the AOR/FOR family.</text>
</comment>
<feature type="domain" description="Aldehyde ferredoxin oxidoreductase N-terminal" evidence="9">
    <location>
        <begin position="5"/>
        <end position="209"/>
    </location>
</feature>
<dbReference type="GO" id="GO:0016625">
    <property type="term" value="F:oxidoreductase activity, acting on the aldehyde or oxo group of donors, iron-sulfur protein as acceptor"/>
    <property type="evidence" value="ECO:0007669"/>
    <property type="project" value="InterPro"/>
</dbReference>
<sequence length="642" mass="70931">MLPKNGATILRVNLSTKEIEKREITDQEVLKKTLGGRGLATYIYINEYDQTLPPEDESSPIMFATGLLTSTMVPCSGRTSIIFKSPVTKSFFKTNVGGHFGGGLKYAGYDILIVEGKSETPCYIYIRDDKVEILDASDLWGMDNREINAELRSRYNDEELQLANIGPAGENQVAFASIHASIYNAAARGGGGAVMGSKNLKCIAVHGTKCVEIARPEEFYNAVTRISAKMDQVPGVKGLTMYGTSIGIESTNAIGAFPVKNFQENQIEGVETLTGQYIVDSGLLKNRIGCYTCPVSCHRFCTIDEGKYKGTFTGGPEYETLSSFGGGCGTTDTYTVLKANEYCNILGMDVISAGAMIQWLMECKQRGVVTDEIADGLDLSWGNGDTIVELTRRMAYREGVGDLLANGVKVASEIIGKDSYKWAIQAKGLEQSRVETRAAFGYALAFAINSRGPDHLNTEPLAEFGGDAVGVEVIKKITGSEKYAYPHTTEKRPEIIRWHEDIYAAGDSLGICAFPTTAQFWMDESDLAELFSASTGIDVTEEDILEGGRRTILMERICVGMMGFDRNDDKLPWRLMNEKLKGAKHDNAINSHEDIEMMKDRYYELHQWDVTSGLPTKEIIKDSNLEEFVEKYSKYVHIKEEY</sequence>
<dbReference type="Proteomes" id="UP000611629">
    <property type="component" value="Unassembled WGS sequence"/>
</dbReference>
<dbReference type="InterPro" id="IPR013983">
    <property type="entry name" value="Ald_Fedxn_OxRdtase_N"/>
</dbReference>
<dbReference type="InterPro" id="IPR036503">
    <property type="entry name" value="Ald_Fedxn_OxRdtase_N_sf"/>
</dbReference>
<dbReference type="SUPFAM" id="SSF48310">
    <property type="entry name" value="Aldehyde ferredoxin oxidoreductase, C-terminal domains"/>
    <property type="match status" value="1"/>
</dbReference>
<dbReference type="Gene3D" id="3.60.9.10">
    <property type="entry name" value="Aldehyde ferredoxin oxidoreductase, N-terminal domain"/>
    <property type="match status" value="1"/>
</dbReference>
<evidence type="ECO:0000256" key="3">
    <source>
        <dbReference type="ARBA" id="ARBA00022485"/>
    </source>
</evidence>
<keyword evidence="3" id="KW-0004">4Fe-4S</keyword>
<dbReference type="InterPro" id="IPR051919">
    <property type="entry name" value="W-dependent_AOR"/>
</dbReference>
<keyword evidence="11" id="KW-1185">Reference proteome</keyword>
<dbReference type="InterPro" id="IPR036021">
    <property type="entry name" value="Tungsten_al_ferr_oxy-like_C"/>
</dbReference>
<evidence type="ECO:0000256" key="4">
    <source>
        <dbReference type="ARBA" id="ARBA00022723"/>
    </source>
</evidence>
<dbReference type="SMART" id="SM00790">
    <property type="entry name" value="AFOR_N"/>
    <property type="match status" value="1"/>
</dbReference>
<keyword evidence="5" id="KW-0560">Oxidoreductase</keyword>
<gene>
    <name evidence="10" type="ORF">HZF24_11540</name>
</gene>
<evidence type="ECO:0000256" key="6">
    <source>
        <dbReference type="ARBA" id="ARBA00023004"/>
    </source>
</evidence>
<dbReference type="PANTHER" id="PTHR30038">
    <property type="entry name" value="ALDEHYDE FERREDOXIN OXIDOREDUCTASE"/>
    <property type="match status" value="1"/>
</dbReference>
<dbReference type="Gene3D" id="1.10.569.10">
    <property type="entry name" value="Aldehyde Ferredoxin Oxidoreductase Protein, subunit A, domain 2"/>
    <property type="match status" value="1"/>
</dbReference>
<dbReference type="EMBL" id="JACBNQ010000013">
    <property type="protein sequence ID" value="NYB74769.1"/>
    <property type="molecule type" value="Genomic_DNA"/>
</dbReference>
<keyword evidence="6" id="KW-0408">Iron</keyword>
<dbReference type="SUPFAM" id="SSF56228">
    <property type="entry name" value="Aldehyde ferredoxin oxidoreductase, N-terminal domain"/>
    <property type="match status" value="1"/>
</dbReference>
<evidence type="ECO:0000313" key="10">
    <source>
        <dbReference type="EMBL" id="NYB74769.1"/>
    </source>
</evidence>
<keyword evidence="7" id="KW-0411">Iron-sulfur</keyword>
<dbReference type="InterPro" id="IPR001203">
    <property type="entry name" value="OxRdtase_Ald_Fedxn_C"/>
</dbReference>
<keyword evidence="4" id="KW-0479">Metal-binding</keyword>
<evidence type="ECO:0000256" key="2">
    <source>
        <dbReference type="ARBA" id="ARBA00011032"/>
    </source>
</evidence>